<evidence type="ECO:0000313" key="7">
    <source>
        <dbReference type="EMBL" id="KAG2314742.1"/>
    </source>
</evidence>
<evidence type="ECO:0000256" key="5">
    <source>
        <dbReference type="SAM" id="Phobius"/>
    </source>
</evidence>
<evidence type="ECO:0000256" key="2">
    <source>
        <dbReference type="ARBA" id="ARBA00022670"/>
    </source>
</evidence>
<dbReference type="GO" id="GO:0008234">
    <property type="term" value="F:cysteine-type peptidase activity"/>
    <property type="evidence" value="ECO:0007669"/>
    <property type="project" value="InterPro"/>
</dbReference>
<dbReference type="InterPro" id="IPR038765">
    <property type="entry name" value="Papain-like_cys_pep_sf"/>
</dbReference>
<keyword evidence="5" id="KW-0812">Transmembrane</keyword>
<dbReference type="InterPro" id="IPR003653">
    <property type="entry name" value="Peptidase_C48_C"/>
</dbReference>
<keyword evidence="5" id="KW-0472">Membrane</keyword>
<proteinExistence type="inferred from homology"/>
<dbReference type="EMBL" id="JAAMPC010000004">
    <property type="protein sequence ID" value="KAG2314742.1"/>
    <property type="molecule type" value="Genomic_DNA"/>
</dbReference>
<keyword evidence="5" id="KW-1133">Transmembrane helix</keyword>
<organism evidence="7 8">
    <name type="scientific">Brassica carinata</name>
    <name type="common">Ethiopian mustard</name>
    <name type="synonym">Abyssinian cabbage</name>
    <dbReference type="NCBI Taxonomy" id="52824"/>
    <lineage>
        <taxon>Eukaryota</taxon>
        <taxon>Viridiplantae</taxon>
        <taxon>Streptophyta</taxon>
        <taxon>Embryophyta</taxon>
        <taxon>Tracheophyta</taxon>
        <taxon>Spermatophyta</taxon>
        <taxon>Magnoliopsida</taxon>
        <taxon>eudicotyledons</taxon>
        <taxon>Gunneridae</taxon>
        <taxon>Pentapetalae</taxon>
        <taxon>rosids</taxon>
        <taxon>malvids</taxon>
        <taxon>Brassicales</taxon>
        <taxon>Brassicaceae</taxon>
        <taxon>Brassiceae</taxon>
        <taxon>Brassica</taxon>
    </lineage>
</organism>
<dbReference type="Pfam" id="PF02902">
    <property type="entry name" value="Peptidase_C48"/>
    <property type="match status" value="1"/>
</dbReference>
<feature type="region of interest" description="Disordered" evidence="4">
    <location>
        <begin position="683"/>
        <end position="715"/>
    </location>
</feature>
<protein>
    <recommendedName>
        <fullName evidence="6">Agenet domain-containing protein</fullName>
    </recommendedName>
</protein>
<dbReference type="Proteomes" id="UP000886595">
    <property type="component" value="Unassembled WGS sequence"/>
</dbReference>
<evidence type="ECO:0000256" key="3">
    <source>
        <dbReference type="ARBA" id="ARBA00022801"/>
    </source>
</evidence>
<dbReference type="CDD" id="cd20406">
    <property type="entry name" value="Tudor_Agenet_AtDUF_rpt2_4"/>
    <property type="match status" value="1"/>
</dbReference>
<dbReference type="AlphaFoldDB" id="A0A8X8AYT5"/>
<dbReference type="InterPro" id="IPR014002">
    <property type="entry name" value="Agenet_dom_plant"/>
</dbReference>
<evidence type="ECO:0000256" key="1">
    <source>
        <dbReference type="ARBA" id="ARBA00005234"/>
    </source>
</evidence>
<name>A0A8X8AYT5_BRACI</name>
<dbReference type="GO" id="GO:0006508">
    <property type="term" value="P:proteolysis"/>
    <property type="evidence" value="ECO:0007669"/>
    <property type="project" value="UniProtKB-KW"/>
</dbReference>
<comment type="similarity">
    <text evidence="1">Belongs to the peptidase C48 family.</text>
</comment>
<dbReference type="OrthoDB" id="1059983at2759"/>
<accession>A0A8X8AYT5</accession>
<evidence type="ECO:0000313" key="8">
    <source>
        <dbReference type="Proteomes" id="UP000886595"/>
    </source>
</evidence>
<evidence type="ECO:0000259" key="6">
    <source>
        <dbReference type="SMART" id="SM00743"/>
    </source>
</evidence>
<dbReference type="PANTHER" id="PTHR31917">
    <property type="entry name" value="AGENET DOMAIN-CONTAINING PROTEIN-RELATED"/>
    <property type="match status" value="1"/>
</dbReference>
<feature type="domain" description="Agenet" evidence="6">
    <location>
        <begin position="229"/>
        <end position="285"/>
    </location>
</feature>
<keyword evidence="3" id="KW-0378">Hydrolase</keyword>
<feature type="compositionally biased region" description="Polar residues" evidence="4">
    <location>
        <begin position="45"/>
        <end position="67"/>
    </location>
</feature>
<evidence type="ECO:0000256" key="4">
    <source>
        <dbReference type="SAM" id="MobiDB-lite"/>
    </source>
</evidence>
<feature type="region of interest" description="Disordered" evidence="4">
    <location>
        <begin position="1"/>
        <end position="77"/>
    </location>
</feature>
<dbReference type="PANTHER" id="PTHR31917:SF164">
    <property type="entry name" value="DUF724 DOMAIN-CONTAINING PROTEIN 7-LIKE"/>
    <property type="match status" value="1"/>
</dbReference>
<feature type="compositionally biased region" description="Polar residues" evidence="4">
    <location>
        <begin position="683"/>
        <end position="692"/>
    </location>
</feature>
<gene>
    <name evidence="7" type="ORF">Bca52824_017864</name>
</gene>
<feature type="region of interest" description="Disordered" evidence="4">
    <location>
        <begin position="894"/>
        <end position="946"/>
    </location>
</feature>
<feature type="transmembrane region" description="Helical" evidence="5">
    <location>
        <begin position="104"/>
        <end position="122"/>
    </location>
</feature>
<dbReference type="SUPFAM" id="SSF54001">
    <property type="entry name" value="Cysteine proteinases"/>
    <property type="match status" value="1"/>
</dbReference>
<keyword evidence="2" id="KW-0645">Protease</keyword>
<dbReference type="SMART" id="SM00743">
    <property type="entry name" value="Agenet"/>
    <property type="match status" value="1"/>
</dbReference>
<sequence length="1096" mass="125640">MTHLPLGTQVFSPNLTQEKETETSTDETPSNPNQEEGKPDDETLSSESLTAQTQVLQKETEVTNETPASPIAPKSIETQGFTPIQTQQVHAHKILEISSNVWKLLYVLMILFLTFFFVLHMVTEGTYEATESLTEIISANNKNEDTHTVHNTPSSPTETETATQYFRLKEAGFSSLSNRRRGKVVDLKLCEGPEKLTVEYTTLFADQQRLQDTITADKIRPATPTSDQKSFEMMDKVEVFYNNGWSSGQINMVLGDNTYSVYLYNSMETIQFKHSDLRIHREWRDGVWKMADEKKPDKKRKAAGSSKKSGMDNVFLRRSERVPKRSRDTKTPFKSLSINNNTIKKPFFQSTENATEDLKREHIEGAFAMLNCRRNENAPWFHNYKIPKACFLPMEFLHSLLFHDLIYKKQQVKEKKSNHWIGMAIHLKKRTITLYDCLQTENNDIDIPQVKQLAVLISALLLESFGGEVDKEKILECHSLKIWDMSKINDDNARELRRSLSCEIFNQFVDENFGNYDLQEFPMAFLLWILESVSLLQYEFSQVVPILDVQPSTPIFLCEKYFQVASPRLIDVLLIENNKHMKVTCILPPIPHDPEADVFIEDEDNNGRFIQERRPSLLFGNGGMDQPSSSYQEESLESKINRISEMVEDNFRIINARLCLIEIDRKEIKDRVTELEKLQRVTSYETPNNEADTNPLHETASSQGEANPDQADETLNNEESLILKIEEYIVGRKLLDTREPMNEIMNETPASPIAQQNIETPVLTPIQKQQDTQEPMNEIISPNISYTQPLTRAHINILREQQKMVKVEYSAPSLDENKRKRRVQIRVSIDRIRPQPPPERPGETKIFELLDDVEAYNNGAWCSGKGKAQAVVCKKKRAAGPSEDGVWKMSKEMEVQQTKSMKPSQDDRANKGKPVVGKKKKATAQPVDNLPFLQQEEKRPIGPRNPPMPVTPEVILPIDPFVTPEFPRFSRLAHWMELRGIYCVPLYIHGRDKEKEFFQYMVDAENNLREEHIDAAFEMLNCKRLSKVPGYATKIFQQHALYQLGSHYIGVEIHLMDNTNTLSYLCHIHGACYLIVPAAQAGLDSSSSSAELNHFT</sequence>
<comment type="caution">
    <text evidence="7">The sequence shown here is derived from an EMBL/GenBank/DDBJ whole genome shotgun (WGS) entry which is preliminary data.</text>
</comment>
<reference evidence="7 8" key="1">
    <citation type="submission" date="2020-02" db="EMBL/GenBank/DDBJ databases">
        <authorList>
            <person name="Ma Q."/>
            <person name="Huang Y."/>
            <person name="Song X."/>
            <person name="Pei D."/>
        </authorList>
    </citation>
    <scope>NUCLEOTIDE SEQUENCE [LARGE SCALE GENOMIC DNA]</scope>
    <source>
        <strain evidence="7">Sxm20200214</strain>
        <tissue evidence="7">Leaf</tissue>
    </source>
</reference>
<keyword evidence="8" id="KW-1185">Reference proteome</keyword>